<protein>
    <submittedName>
        <fullName evidence="1">Uncharacterized protein</fullName>
    </submittedName>
</protein>
<sequence length="76" mass="8679">MKRHKTKPQFVICTRNEGCEDLKLRKIYQVLPDESASKSGCIRVIDESGEDYLYPADYFVPVELPQIARKAFAKSG</sequence>
<evidence type="ECO:0000313" key="2">
    <source>
        <dbReference type="Proteomes" id="UP000179157"/>
    </source>
</evidence>
<gene>
    <name evidence="1" type="ORF">A2Z21_03605</name>
</gene>
<proteinExistence type="predicted"/>
<reference evidence="1 2" key="1">
    <citation type="journal article" date="2016" name="Nat. Commun.">
        <title>Thousands of microbial genomes shed light on interconnected biogeochemical processes in an aquifer system.</title>
        <authorList>
            <person name="Anantharaman K."/>
            <person name="Brown C.T."/>
            <person name="Hug L.A."/>
            <person name="Sharon I."/>
            <person name="Castelle C.J."/>
            <person name="Probst A.J."/>
            <person name="Thomas B.C."/>
            <person name="Singh A."/>
            <person name="Wilkins M.J."/>
            <person name="Karaoz U."/>
            <person name="Brodie E.L."/>
            <person name="Williams K.H."/>
            <person name="Hubbard S.S."/>
            <person name="Banfield J.F."/>
        </authorList>
    </citation>
    <scope>NUCLEOTIDE SEQUENCE [LARGE SCALE GENOMIC DNA]</scope>
    <source>
        <strain evidence="2">RBG_16_55_9</strain>
    </source>
</reference>
<accession>A0A1F5UZ73</accession>
<organism evidence="1 2">
    <name type="scientific">Fraserbacteria sp. (strain RBG_16_55_9)</name>
    <dbReference type="NCBI Taxonomy" id="1817864"/>
    <lineage>
        <taxon>Bacteria</taxon>
        <taxon>Candidatus Fraseribacteriota</taxon>
    </lineage>
</organism>
<comment type="caution">
    <text evidence="1">The sequence shown here is derived from an EMBL/GenBank/DDBJ whole genome shotgun (WGS) entry which is preliminary data.</text>
</comment>
<name>A0A1F5UZ73_FRAXR</name>
<dbReference type="EMBL" id="MFGX01000035">
    <property type="protein sequence ID" value="OGF56445.1"/>
    <property type="molecule type" value="Genomic_DNA"/>
</dbReference>
<dbReference type="Proteomes" id="UP000179157">
    <property type="component" value="Unassembled WGS sequence"/>
</dbReference>
<dbReference type="AlphaFoldDB" id="A0A1F5UZ73"/>
<evidence type="ECO:0000313" key="1">
    <source>
        <dbReference type="EMBL" id="OGF56445.1"/>
    </source>
</evidence>